<dbReference type="Proteomes" id="UP001150238">
    <property type="component" value="Unassembled WGS sequence"/>
</dbReference>
<proteinExistence type="predicted"/>
<evidence type="ECO:0000313" key="1">
    <source>
        <dbReference type="EMBL" id="KAJ4465283.1"/>
    </source>
</evidence>
<reference evidence="1" key="1">
    <citation type="submission" date="2022-08" db="EMBL/GenBank/DDBJ databases">
        <authorList>
            <consortium name="DOE Joint Genome Institute"/>
            <person name="Min B."/>
            <person name="Riley R."/>
            <person name="Sierra-Patev S."/>
            <person name="Naranjo-Ortiz M."/>
            <person name="Looney B."/>
            <person name="Konkel Z."/>
            <person name="Slot J.C."/>
            <person name="Sakamoto Y."/>
            <person name="Steenwyk J.L."/>
            <person name="Rokas A."/>
            <person name="Carro J."/>
            <person name="Camarero S."/>
            <person name="Ferreira P."/>
            <person name="Molpeceres G."/>
            <person name="Ruiz-Duenas F.J."/>
            <person name="Serrano A."/>
            <person name="Henrissat B."/>
            <person name="Drula E."/>
            <person name="Hughes K.W."/>
            <person name="Mata J.L."/>
            <person name="Ishikawa N.K."/>
            <person name="Vargas-Isla R."/>
            <person name="Ushijima S."/>
            <person name="Smith C.A."/>
            <person name="Ahrendt S."/>
            <person name="Andreopoulos W."/>
            <person name="He G."/>
            <person name="Labutti K."/>
            <person name="Lipzen A."/>
            <person name="Ng V."/>
            <person name="Sandor L."/>
            <person name="Barry K."/>
            <person name="Martinez A.T."/>
            <person name="Xiao Y."/>
            <person name="Gibbons J.G."/>
            <person name="Terashima K."/>
            <person name="Hibbett D.S."/>
            <person name="Grigoriev I.V."/>
        </authorList>
    </citation>
    <scope>NUCLEOTIDE SEQUENCE</scope>
    <source>
        <strain evidence="1">Sp2 HRB7682 ss15</strain>
    </source>
</reference>
<reference evidence="1" key="2">
    <citation type="journal article" date="2023" name="Proc. Natl. Acad. Sci. U.S.A.">
        <title>A global phylogenomic analysis of the shiitake genus Lentinula.</title>
        <authorList>
            <person name="Sierra-Patev S."/>
            <person name="Min B."/>
            <person name="Naranjo-Ortiz M."/>
            <person name="Looney B."/>
            <person name="Konkel Z."/>
            <person name="Slot J.C."/>
            <person name="Sakamoto Y."/>
            <person name="Steenwyk J.L."/>
            <person name="Rokas A."/>
            <person name="Carro J."/>
            <person name="Camarero S."/>
            <person name="Ferreira P."/>
            <person name="Molpeceres G."/>
            <person name="Ruiz-Duenas F.J."/>
            <person name="Serrano A."/>
            <person name="Henrissat B."/>
            <person name="Drula E."/>
            <person name="Hughes K.W."/>
            <person name="Mata J.L."/>
            <person name="Ishikawa N.K."/>
            <person name="Vargas-Isla R."/>
            <person name="Ushijima S."/>
            <person name="Smith C.A."/>
            <person name="Donoghue J."/>
            <person name="Ahrendt S."/>
            <person name="Andreopoulos W."/>
            <person name="He G."/>
            <person name="LaButti K."/>
            <person name="Lipzen A."/>
            <person name="Ng V."/>
            <person name="Riley R."/>
            <person name="Sandor L."/>
            <person name="Barry K."/>
            <person name="Martinez A.T."/>
            <person name="Xiao Y."/>
            <person name="Gibbons J.G."/>
            <person name="Terashima K."/>
            <person name="Grigoriev I.V."/>
            <person name="Hibbett D."/>
        </authorList>
    </citation>
    <scope>NUCLEOTIDE SEQUENCE</scope>
    <source>
        <strain evidence="1">Sp2 HRB7682 ss15</strain>
    </source>
</reference>
<dbReference type="AlphaFoldDB" id="A0A9W8ZRU2"/>
<protein>
    <submittedName>
        <fullName evidence="1">Uncharacterized protein</fullName>
    </submittedName>
</protein>
<sequence length="73" mass="8261">MLGSFLSKKSSLPIRQSIAFSSLKRDHPLPVTQRLRLPVICNREEQFATLGALSEFCRVFLSAGHPNMCQWTI</sequence>
<organism evidence="1 2">
    <name type="scientific">Lentinula lateritia</name>
    <dbReference type="NCBI Taxonomy" id="40482"/>
    <lineage>
        <taxon>Eukaryota</taxon>
        <taxon>Fungi</taxon>
        <taxon>Dikarya</taxon>
        <taxon>Basidiomycota</taxon>
        <taxon>Agaricomycotina</taxon>
        <taxon>Agaricomycetes</taxon>
        <taxon>Agaricomycetidae</taxon>
        <taxon>Agaricales</taxon>
        <taxon>Marasmiineae</taxon>
        <taxon>Omphalotaceae</taxon>
        <taxon>Lentinula</taxon>
    </lineage>
</organism>
<gene>
    <name evidence="1" type="ORF">C8J55DRAFT_528899</name>
</gene>
<evidence type="ECO:0000313" key="2">
    <source>
        <dbReference type="Proteomes" id="UP001150238"/>
    </source>
</evidence>
<comment type="caution">
    <text evidence="1">The sequence shown here is derived from an EMBL/GenBank/DDBJ whole genome shotgun (WGS) entry which is preliminary data.</text>
</comment>
<accession>A0A9W8ZRU2</accession>
<dbReference type="EMBL" id="JANVFS010000052">
    <property type="protein sequence ID" value="KAJ4465283.1"/>
    <property type="molecule type" value="Genomic_DNA"/>
</dbReference>
<name>A0A9W8ZRU2_9AGAR</name>